<keyword evidence="8" id="KW-1185">Reference proteome</keyword>
<dbReference type="Pfam" id="PF09763">
    <property type="entry name" value="Sec3_CC"/>
    <property type="match status" value="1"/>
</dbReference>
<organism evidence="7 8">
    <name type="scientific">Allomyces macrogynus (strain ATCC 38327)</name>
    <name type="common">Allomyces javanicus var. macrogynus</name>
    <dbReference type="NCBI Taxonomy" id="578462"/>
    <lineage>
        <taxon>Eukaryota</taxon>
        <taxon>Fungi</taxon>
        <taxon>Fungi incertae sedis</taxon>
        <taxon>Blastocladiomycota</taxon>
        <taxon>Blastocladiomycetes</taxon>
        <taxon>Blastocladiales</taxon>
        <taxon>Blastocladiaceae</taxon>
        <taxon>Allomyces</taxon>
    </lineage>
</organism>
<dbReference type="AlphaFoldDB" id="A0A0L0S816"/>
<dbReference type="PANTHER" id="PTHR16092">
    <property type="entry name" value="SEC3/SYNTAXIN-RELATED"/>
    <property type="match status" value="1"/>
</dbReference>
<evidence type="ECO:0000313" key="8">
    <source>
        <dbReference type="Proteomes" id="UP000054350"/>
    </source>
</evidence>
<dbReference type="OMA" id="PCVSRFQ"/>
<proteinExistence type="inferred from homology"/>
<evidence type="ECO:0000259" key="6">
    <source>
        <dbReference type="SMART" id="SM01313"/>
    </source>
</evidence>
<feature type="domain" description="Exocyst complex component Sec3 PIP2-binding N-terminal" evidence="6">
    <location>
        <begin position="37"/>
        <end position="122"/>
    </location>
</feature>
<evidence type="ECO:0000256" key="3">
    <source>
        <dbReference type="ARBA" id="ARBA00022483"/>
    </source>
</evidence>
<evidence type="ECO:0000256" key="4">
    <source>
        <dbReference type="ARBA" id="ARBA00023054"/>
    </source>
</evidence>
<dbReference type="VEuPathDB" id="FungiDB:AMAG_04045"/>
<dbReference type="Pfam" id="PF20654">
    <property type="entry name" value="Sec3_C-term"/>
    <property type="match status" value="1"/>
</dbReference>
<keyword evidence="3" id="KW-0268">Exocytosis</keyword>
<dbReference type="EMBL" id="GG745333">
    <property type="protein sequence ID" value="KNE58474.1"/>
    <property type="molecule type" value="Genomic_DNA"/>
</dbReference>
<dbReference type="Gene3D" id="2.30.29.90">
    <property type="match status" value="1"/>
</dbReference>
<protein>
    <recommendedName>
        <fullName evidence="6">Exocyst complex component Sec3 PIP2-binding N-terminal domain-containing protein</fullName>
    </recommendedName>
</protein>
<dbReference type="OrthoDB" id="27109at2759"/>
<dbReference type="GO" id="GO:0000145">
    <property type="term" value="C:exocyst"/>
    <property type="evidence" value="ECO:0007669"/>
    <property type="project" value="InterPro"/>
</dbReference>
<dbReference type="GO" id="GO:0005546">
    <property type="term" value="F:phosphatidylinositol-4,5-bisphosphate binding"/>
    <property type="evidence" value="ECO:0007669"/>
    <property type="project" value="TreeGrafter"/>
</dbReference>
<sequence>MSLAAKQQLTAFFRPSGEALLGVVQLVRDEAKRARETRDDPRYLCITAKRNGKAKLNKVKYNAPSNSYSVTKSLLLSDLQVVEVIDRSTFVTVFSKPQTWQCTDPQAKDEFLTTLLKLTKKNPPKLIHVDQLLMKASNYDLTAEGRNTGDSAAPPPKGEDAAMTGGLVMAQELVNIDELLKDFNWRAGTANNAAALERKLQQELSQIESENINALIESTARTQLICAQIDKAVAKLDAMSAWLGDYTTDLNRIGSQVTFIQGRNRALINQAANQQLLRDELATFLRALALPAHVGDTLIHAPLDSGPAALARIEEAAQALLAGMQAQLDPDLRHMAVVREQAEHRTELCQGFIQRLAGHLRSAISLHVDAYCGDKSRLAKRGQLRLPAHDALEEELARYQGLARWLYDADLTSYQELVSHYLVECAKVYRIQVKELLDVLCMHHLAKPSEEAEWLFGGTSNLAPPASALNKNLAGSKAALSNVLHRGHTRKESNMSSGSGGAKPMATLTRGNTITESSNNLAVSSEEKLDFVTAFTQVLQLLIPTMLHEQTFLVTVFSLERATSMNSPEKIKDMLGVLFDGVAKDLDALIDIGLRDGSTSIAMLNVVEQHLGKVKPTEMFVYDLLSMLQVRLKGAWSRFVDHQVHAIQESKMSKKKSGLLSFVRTLPIFIEHMEDSVESPPPSVRALLNQGYEQLVKLVVHNIESIPAIDDDVLILENTMYLTTELAPLLDPTTGIASAAAPALADPLARLADLTRRHLDAYTHYLLRKAFGKLVDFVQGIETLLTTQAPDEVVYHQAYTRATAKKLLAQYPPKEVAKCIEYMHKKVTKALDDPDRVWPRVVDEVEAFQARAARMVGRVYGVSALPAADGGAALADPIRVEFTLADVRAACAAVGK</sequence>
<dbReference type="Pfam" id="PF15277">
    <property type="entry name" value="Sec3-PIP2_bind"/>
    <property type="match status" value="1"/>
</dbReference>
<evidence type="ECO:0000256" key="5">
    <source>
        <dbReference type="SAM" id="Coils"/>
    </source>
</evidence>
<name>A0A0L0S816_ALLM3</name>
<dbReference type="Proteomes" id="UP000054350">
    <property type="component" value="Unassembled WGS sequence"/>
</dbReference>
<evidence type="ECO:0000256" key="1">
    <source>
        <dbReference type="ARBA" id="ARBA00006518"/>
    </source>
</evidence>
<reference evidence="8" key="2">
    <citation type="submission" date="2009-11" db="EMBL/GenBank/DDBJ databases">
        <title>The Genome Sequence of Allomyces macrogynus strain ATCC 38327.</title>
        <authorList>
            <consortium name="The Broad Institute Genome Sequencing Platform"/>
            <person name="Russ C."/>
            <person name="Cuomo C."/>
            <person name="Shea T."/>
            <person name="Young S.K."/>
            <person name="Zeng Q."/>
            <person name="Koehrsen M."/>
            <person name="Haas B."/>
            <person name="Borodovsky M."/>
            <person name="Guigo R."/>
            <person name="Alvarado L."/>
            <person name="Berlin A."/>
            <person name="Borenstein D."/>
            <person name="Chen Z."/>
            <person name="Engels R."/>
            <person name="Freedman E."/>
            <person name="Gellesch M."/>
            <person name="Goldberg J."/>
            <person name="Griggs A."/>
            <person name="Gujja S."/>
            <person name="Heiman D."/>
            <person name="Hepburn T."/>
            <person name="Howarth C."/>
            <person name="Jen D."/>
            <person name="Larson L."/>
            <person name="Lewis B."/>
            <person name="Mehta T."/>
            <person name="Park D."/>
            <person name="Pearson M."/>
            <person name="Roberts A."/>
            <person name="Saif S."/>
            <person name="Shenoy N."/>
            <person name="Sisk P."/>
            <person name="Stolte C."/>
            <person name="Sykes S."/>
            <person name="Walk T."/>
            <person name="White J."/>
            <person name="Yandava C."/>
            <person name="Burger G."/>
            <person name="Gray M.W."/>
            <person name="Holland P.W.H."/>
            <person name="King N."/>
            <person name="Lang F.B.F."/>
            <person name="Roger A.J."/>
            <person name="Ruiz-Trillo I."/>
            <person name="Lander E."/>
            <person name="Nusbaum C."/>
        </authorList>
    </citation>
    <scope>NUCLEOTIDE SEQUENCE [LARGE SCALE GENOMIC DNA]</scope>
    <source>
        <strain evidence="8">ATCC 38327</strain>
    </source>
</reference>
<dbReference type="SMART" id="SM01313">
    <property type="entry name" value="Sec3-PIP2_bind"/>
    <property type="match status" value="1"/>
</dbReference>
<dbReference type="GO" id="GO:0006887">
    <property type="term" value="P:exocytosis"/>
    <property type="evidence" value="ECO:0007669"/>
    <property type="project" value="UniProtKB-KW"/>
</dbReference>
<dbReference type="InterPro" id="IPR019160">
    <property type="entry name" value="Sec3_CC"/>
</dbReference>
<feature type="coiled-coil region" evidence="5">
    <location>
        <begin position="190"/>
        <end position="217"/>
    </location>
</feature>
<gene>
    <name evidence="7" type="ORF">AMAG_04045</name>
</gene>
<dbReference type="PANTHER" id="PTHR16092:SF14">
    <property type="entry name" value="EXOCYST COMPLEX COMPONENT 1 ISOFORM X1"/>
    <property type="match status" value="1"/>
</dbReference>
<dbReference type="eggNOG" id="KOG2148">
    <property type="taxonomic scope" value="Eukaryota"/>
</dbReference>
<reference evidence="7 8" key="1">
    <citation type="submission" date="2009-11" db="EMBL/GenBank/DDBJ databases">
        <title>Annotation of Allomyces macrogynus ATCC 38327.</title>
        <authorList>
            <consortium name="The Broad Institute Genome Sequencing Platform"/>
            <person name="Russ C."/>
            <person name="Cuomo C."/>
            <person name="Burger G."/>
            <person name="Gray M.W."/>
            <person name="Holland P.W.H."/>
            <person name="King N."/>
            <person name="Lang F.B.F."/>
            <person name="Roger A.J."/>
            <person name="Ruiz-Trillo I."/>
            <person name="Young S.K."/>
            <person name="Zeng Q."/>
            <person name="Gargeya S."/>
            <person name="Fitzgerald M."/>
            <person name="Haas B."/>
            <person name="Abouelleil A."/>
            <person name="Alvarado L."/>
            <person name="Arachchi H.M."/>
            <person name="Berlin A."/>
            <person name="Chapman S.B."/>
            <person name="Gearin G."/>
            <person name="Goldberg J."/>
            <person name="Griggs A."/>
            <person name="Gujja S."/>
            <person name="Hansen M."/>
            <person name="Heiman D."/>
            <person name="Howarth C."/>
            <person name="Larimer J."/>
            <person name="Lui A."/>
            <person name="MacDonald P.J.P."/>
            <person name="McCowen C."/>
            <person name="Montmayeur A."/>
            <person name="Murphy C."/>
            <person name="Neiman D."/>
            <person name="Pearson M."/>
            <person name="Priest M."/>
            <person name="Roberts A."/>
            <person name="Saif S."/>
            <person name="Shea T."/>
            <person name="Sisk P."/>
            <person name="Stolte C."/>
            <person name="Sykes S."/>
            <person name="Wortman J."/>
            <person name="Nusbaum C."/>
            <person name="Birren B."/>
        </authorList>
    </citation>
    <scope>NUCLEOTIDE SEQUENCE [LARGE SCALE GENOMIC DNA]</scope>
    <source>
        <strain evidence="7 8">ATCC 38327</strain>
    </source>
</reference>
<dbReference type="GO" id="GO:0005886">
    <property type="term" value="C:plasma membrane"/>
    <property type="evidence" value="ECO:0007669"/>
    <property type="project" value="TreeGrafter"/>
</dbReference>
<dbReference type="GO" id="GO:0006893">
    <property type="term" value="P:Golgi to plasma membrane transport"/>
    <property type="evidence" value="ECO:0007669"/>
    <property type="project" value="TreeGrafter"/>
</dbReference>
<evidence type="ECO:0000313" key="7">
    <source>
        <dbReference type="EMBL" id="KNE58474.1"/>
    </source>
</evidence>
<comment type="similarity">
    <text evidence="1">Belongs to the SEC3 family.</text>
</comment>
<keyword evidence="4 5" id="KW-0175">Coiled coil</keyword>
<dbReference type="InterPro" id="IPR028258">
    <property type="entry name" value="Sec3-PIP2_bind"/>
</dbReference>
<keyword evidence="2" id="KW-0813">Transport</keyword>
<evidence type="ECO:0000256" key="2">
    <source>
        <dbReference type="ARBA" id="ARBA00022448"/>
    </source>
</evidence>
<dbReference type="InterPro" id="IPR048628">
    <property type="entry name" value="Sec3_C"/>
</dbReference>
<dbReference type="STRING" id="578462.A0A0L0S816"/>
<accession>A0A0L0S816</accession>